<evidence type="ECO:0000313" key="2">
    <source>
        <dbReference type="EMBL" id="KAL3319361.1"/>
    </source>
</evidence>
<keyword evidence="3" id="KW-1185">Reference proteome</keyword>
<evidence type="ECO:0000256" key="1">
    <source>
        <dbReference type="SAM" id="MobiDB-lite"/>
    </source>
</evidence>
<reference evidence="2 3" key="1">
    <citation type="submission" date="2024-11" db="EMBL/GenBank/DDBJ databases">
        <title>Adaptive evolution of stress response genes in parasites aligns with host niche diversity.</title>
        <authorList>
            <person name="Hahn C."/>
            <person name="Resl P."/>
        </authorList>
    </citation>
    <scope>NUCLEOTIDE SEQUENCE [LARGE SCALE GENOMIC DNA]</scope>
    <source>
        <strain evidence="2">EGGRZ-B1_66</strain>
        <tissue evidence="2">Body</tissue>
    </source>
</reference>
<feature type="compositionally biased region" description="Basic and acidic residues" evidence="1">
    <location>
        <begin position="307"/>
        <end position="318"/>
    </location>
</feature>
<dbReference type="AlphaFoldDB" id="A0ABD2QKU2"/>
<feature type="compositionally biased region" description="Basic residues" evidence="1">
    <location>
        <begin position="349"/>
        <end position="358"/>
    </location>
</feature>
<organism evidence="2 3">
    <name type="scientific">Cichlidogyrus casuarinus</name>
    <dbReference type="NCBI Taxonomy" id="1844966"/>
    <lineage>
        <taxon>Eukaryota</taxon>
        <taxon>Metazoa</taxon>
        <taxon>Spiralia</taxon>
        <taxon>Lophotrochozoa</taxon>
        <taxon>Platyhelminthes</taxon>
        <taxon>Monogenea</taxon>
        <taxon>Monopisthocotylea</taxon>
        <taxon>Dactylogyridea</taxon>
        <taxon>Ancyrocephalidae</taxon>
        <taxon>Cichlidogyrus</taxon>
    </lineage>
</organism>
<accession>A0ABD2QKU2</accession>
<protein>
    <submittedName>
        <fullName evidence="2">Uncharacterized protein</fullName>
    </submittedName>
</protein>
<feature type="compositionally biased region" description="Low complexity" evidence="1">
    <location>
        <begin position="261"/>
        <end position="272"/>
    </location>
</feature>
<feature type="region of interest" description="Disordered" evidence="1">
    <location>
        <begin position="195"/>
        <end position="226"/>
    </location>
</feature>
<sequence>MVEFYSENLDYGDEHAEKLSEAYKCKSSDDECESGEASFSDSGSEQGSEDGELLLDSDENEDSASVCEISDSKPEEQKPEARLTDLTASNSWVRGLEAAKERMKRAKELRMADKNMKEKQMKIRPPVKESSQIGSTIDIYMDPEEIKVDNPIWFDYFNQHCIAYTPLTWKRSLPFDVQDPSSKRVSAWRRAIKMKNKGRALSRSSSSDSSEQITEKDSPGASANESGDERLVLCRADYLNFPPSPKRNLERKRSQSDSDKSSASSSSNSSSSAVKPQKGSRSSRSSSRSRQALARNRRRLPPPEPSHYSRPDYRRTDDLGDSYPSRYRSRPQQSTNYYQQQRQDSFYHSRGRGYRHNQHPAPAPGPDSSYNRRRYQGQRPKNPDYNSYQRSNARRPVSRSPMQSDEPVKTNQTGLRSELSESPSQRRSMKRQWHTSDASPHRGKTDSSPQNYRGRHRQSSSPKSPRRFERFSRRSHSSRSNSSKSSASMSAAKRFAHSPKEKSPCDHVDRLKALRERLTLVNDAIAEITATKQ</sequence>
<name>A0ABD2QKU2_9PLAT</name>
<feature type="compositionally biased region" description="Basic and acidic residues" evidence="1">
    <location>
        <begin position="498"/>
        <end position="507"/>
    </location>
</feature>
<feature type="compositionally biased region" description="Low complexity" evidence="1">
    <location>
        <begin position="478"/>
        <end position="493"/>
    </location>
</feature>
<evidence type="ECO:0000313" key="3">
    <source>
        <dbReference type="Proteomes" id="UP001626550"/>
    </source>
</evidence>
<feature type="compositionally biased region" description="Acidic residues" evidence="1">
    <location>
        <begin position="47"/>
        <end position="62"/>
    </location>
</feature>
<dbReference type="Proteomes" id="UP001626550">
    <property type="component" value="Unassembled WGS sequence"/>
</dbReference>
<feature type="compositionally biased region" description="Basic and acidic residues" evidence="1">
    <location>
        <begin position="247"/>
        <end position="260"/>
    </location>
</feature>
<feature type="compositionally biased region" description="Polar residues" evidence="1">
    <location>
        <begin position="409"/>
        <end position="426"/>
    </location>
</feature>
<feature type="compositionally biased region" description="Basic and acidic residues" evidence="1">
    <location>
        <begin position="70"/>
        <end position="83"/>
    </location>
</feature>
<feature type="region of interest" description="Disordered" evidence="1">
    <location>
        <begin position="27"/>
        <end position="86"/>
    </location>
</feature>
<proteinExistence type="predicted"/>
<dbReference type="EMBL" id="JBJKFK010000142">
    <property type="protein sequence ID" value="KAL3319361.1"/>
    <property type="molecule type" value="Genomic_DNA"/>
</dbReference>
<feature type="compositionally biased region" description="Low complexity" evidence="1">
    <location>
        <begin position="280"/>
        <end position="294"/>
    </location>
</feature>
<feature type="compositionally biased region" description="Low complexity" evidence="1">
    <location>
        <begin position="332"/>
        <end position="343"/>
    </location>
</feature>
<gene>
    <name evidence="2" type="ORF">Ciccas_001960</name>
</gene>
<feature type="region of interest" description="Disordered" evidence="1">
    <location>
        <begin position="242"/>
        <end position="507"/>
    </location>
</feature>
<comment type="caution">
    <text evidence="2">The sequence shown here is derived from an EMBL/GenBank/DDBJ whole genome shotgun (WGS) entry which is preliminary data.</text>
</comment>